<feature type="region of interest" description="Disordered" evidence="1">
    <location>
        <begin position="1"/>
        <end position="26"/>
    </location>
</feature>
<name>A0A383B5K3_9ZZZZ</name>
<evidence type="ECO:0000313" key="2">
    <source>
        <dbReference type="EMBL" id="SVE15093.1"/>
    </source>
</evidence>
<organism evidence="2">
    <name type="scientific">marine metagenome</name>
    <dbReference type="NCBI Taxonomy" id="408172"/>
    <lineage>
        <taxon>unclassified sequences</taxon>
        <taxon>metagenomes</taxon>
        <taxon>ecological metagenomes</taxon>
    </lineage>
</organism>
<feature type="compositionally biased region" description="Basic and acidic residues" evidence="1">
    <location>
        <begin position="16"/>
        <end position="26"/>
    </location>
</feature>
<dbReference type="EMBL" id="UINC01197547">
    <property type="protein sequence ID" value="SVE15093.1"/>
    <property type="molecule type" value="Genomic_DNA"/>
</dbReference>
<accession>A0A383B5K3</accession>
<feature type="non-terminal residue" evidence="2">
    <location>
        <position position="26"/>
    </location>
</feature>
<gene>
    <name evidence="2" type="ORF">METZ01_LOCUS467947</name>
</gene>
<sequence length="26" mass="2942">MTIEDDKSRPLSFTETTERGEAESIV</sequence>
<dbReference type="AlphaFoldDB" id="A0A383B5K3"/>
<protein>
    <submittedName>
        <fullName evidence="2">Uncharacterized protein</fullName>
    </submittedName>
</protein>
<evidence type="ECO:0000256" key="1">
    <source>
        <dbReference type="SAM" id="MobiDB-lite"/>
    </source>
</evidence>
<reference evidence="2" key="1">
    <citation type="submission" date="2018-05" db="EMBL/GenBank/DDBJ databases">
        <authorList>
            <person name="Lanie J.A."/>
            <person name="Ng W.-L."/>
            <person name="Kazmierczak K.M."/>
            <person name="Andrzejewski T.M."/>
            <person name="Davidsen T.M."/>
            <person name="Wayne K.J."/>
            <person name="Tettelin H."/>
            <person name="Glass J.I."/>
            <person name="Rusch D."/>
            <person name="Podicherti R."/>
            <person name="Tsui H.-C.T."/>
            <person name="Winkler M.E."/>
        </authorList>
    </citation>
    <scope>NUCLEOTIDE SEQUENCE</scope>
</reference>
<proteinExistence type="predicted"/>